<comment type="caution">
    <text evidence="11">The sequence shown here is derived from an EMBL/GenBank/DDBJ whole genome shotgun (WGS) entry which is preliminary data.</text>
</comment>
<evidence type="ECO:0000313" key="12">
    <source>
        <dbReference type="Proteomes" id="UP000297454"/>
    </source>
</evidence>
<evidence type="ECO:0000313" key="11">
    <source>
        <dbReference type="EMBL" id="TFF66725.1"/>
    </source>
</evidence>
<dbReference type="Pfam" id="PF01757">
    <property type="entry name" value="Acyl_transf_3"/>
    <property type="match status" value="1"/>
</dbReference>
<keyword evidence="2" id="KW-1003">Cell membrane</keyword>
<evidence type="ECO:0000256" key="5">
    <source>
        <dbReference type="ARBA" id="ARBA00022989"/>
    </source>
</evidence>
<dbReference type="AlphaFoldDB" id="A0A4R9C465"/>
<gene>
    <name evidence="11" type="ORF">EQF91_02945</name>
</gene>
<dbReference type="GO" id="GO:0005886">
    <property type="term" value="C:plasma membrane"/>
    <property type="evidence" value="ECO:0007669"/>
    <property type="project" value="UniProtKB-SubCell"/>
</dbReference>
<evidence type="ECO:0000256" key="6">
    <source>
        <dbReference type="ARBA" id="ARBA00023136"/>
    </source>
</evidence>
<organism evidence="11 12">
    <name type="scientific">Helcococcus ovis</name>
    <dbReference type="NCBI Taxonomy" id="72026"/>
    <lineage>
        <taxon>Bacteria</taxon>
        <taxon>Bacillati</taxon>
        <taxon>Bacillota</taxon>
        <taxon>Tissierellia</taxon>
        <taxon>Tissierellales</taxon>
        <taxon>Peptoniphilaceae</taxon>
        <taxon>Helcococcus</taxon>
    </lineage>
</organism>
<feature type="transmembrane region" description="Helical" evidence="9">
    <location>
        <begin position="31"/>
        <end position="53"/>
    </location>
</feature>
<proteinExistence type="predicted"/>
<dbReference type="InterPro" id="IPR050879">
    <property type="entry name" value="Acyltransferase_3"/>
</dbReference>
<feature type="transmembrane region" description="Helical" evidence="9">
    <location>
        <begin position="7"/>
        <end position="25"/>
    </location>
</feature>
<feature type="transmembrane region" description="Helical" evidence="9">
    <location>
        <begin position="165"/>
        <end position="182"/>
    </location>
</feature>
<accession>A0A4R9C465</accession>
<dbReference type="InterPro" id="IPR002656">
    <property type="entry name" value="Acyl_transf_3_dom"/>
</dbReference>
<dbReference type="GO" id="GO:0016747">
    <property type="term" value="F:acyltransferase activity, transferring groups other than amino-acyl groups"/>
    <property type="evidence" value="ECO:0007669"/>
    <property type="project" value="InterPro"/>
</dbReference>
<dbReference type="InterPro" id="IPR036514">
    <property type="entry name" value="SGNH_hydro_sf"/>
</dbReference>
<feature type="transmembrane region" description="Helical" evidence="9">
    <location>
        <begin position="287"/>
        <end position="307"/>
    </location>
</feature>
<feature type="transmembrane region" description="Helical" evidence="9">
    <location>
        <begin position="202"/>
        <end position="218"/>
    </location>
</feature>
<reference evidence="11 12" key="1">
    <citation type="submission" date="2019-01" db="EMBL/GenBank/DDBJ databases">
        <title>Draft Genome Sequences of Helcococcus ovis Strains Isolated from the Uterus and Vagina of Dairy Cows with Metritis.</title>
        <authorList>
            <person name="Cunha F."/>
            <person name="Jeon S.J."/>
            <person name="Kutzer P."/>
            <person name="Galvao K.N."/>
        </authorList>
    </citation>
    <scope>NUCLEOTIDE SEQUENCE [LARGE SCALE GENOMIC DNA]</scope>
    <source>
        <strain evidence="11 12">KG-37</strain>
    </source>
</reference>
<dbReference type="Gene3D" id="3.40.50.1110">
    <property type="entry name" value="SGNH hydrolase"/>
    <property type="match status" value="1"/>
</dbReference>
<evidence type="ECO:0000256" key="8">
    <source>
        <dbReference type="SAM" id="MobiDB-lite"/>
    </source>
</evidence>
<dbReference type="Proteomes" id="UP000297454">
    <property type="component" value="Unassembled WGS sequence"/>
</dbReference>
<keyword evidence="12" id="KW-1185">Reference proteome</keyword>
<evidence type="ECO:0000256" key="2">
    <source>
        <dbReference type="ARBA" id="ARBA00022475"/>
    </source>
</evidence>
<dbReference type="RefSeq" id="WP_134744127.1">
    <property type="nucleotide sequence ID" value="NZ_CP119762.1"/>
</dbReference>
<feature type="transmembrane region" description="Helical" evidence="9">
    <location>
        <begin position="74"/>
        <end position="93"/>
    </location>
</feature>
<evidence type="ECO:0000256" key="9">
    <source>
        <dbReference type="SAM" id="Phobius"/>
    </source>
</evidence>
<feature type="transmembrane region" description="Helical" evidence="9">
    <location>
        <begin position="327"/>
        <end position="345"/>
    </location>
</feature>
<evidence type="ECO:0000256" key="7">
    <source>
        <dbReference type="ARBA" id="ARBA00023315"/>
    </source>
</evidence>
<evidence type="ECO:0000256" key="1">
    <source>
        <dbReference type="ARBA" id="ARBA00004651"/>
    </source>
</evidence>
<name>A0A4R9C465_9FIRM</name>
<protein>
    <recommendedName>
        <fullName evidence="10">Acyltransferase 3 domain-containing protein</fullName>
    </recommendedName>
</protein>
<dbReference type="GO" id="GO:0009103">
    <property type="term" value="P:lipopolysaccharide biosynthetic process"/>
    <property type="evidence" value="ECO:0007669"/>
    <property type="project" value="TreeGrafter"/>
</dbReference>
<comment type="subcellular location">
    <subcellularLocation>
        <location evidence="1">Cell membrane</location>
        <topology evidence="1">Multi-pass membrane protein</topology>
    </subcellularLocation>
</comment>
<sequence>MKRRYISGIDFLKAIAIISVVLYHINSKMFPGGFIGVDLFFVISGYLLANSLVNKNKEKNGVPFFSTIASRVRQLWPGLFIMVFIITILITIFNKPVLNVSHFDPIAGMTFTSNWWLIINKVGYFDNFVANPFKHLWYIGVMFQSFLLILFLFKGFYNFRITKNINLFIILISVIGVLSYFLQNYLYTFNNMSRVYYGTDTRIYEIIIGVVGYFFYPIEKLNSKNGLNRFGVSNIVSIVSTALYVYLIFNVSEVYPWVYRIGFLIFALNSFVMVISFGSITNIISKIFSYIPPVIGIGKMSYGIYLWHFPIIILTQMHNELGNPNPWFTAFRIIVTLLIAYVINLKIEKPISRYGFINSFEKKGWIMLSKSIVFYVFLGMFVIGVSGVSVPYISTIFIDESKNIKLADEIKMNNNVEKNRTKNKEDNKNKENIDKKEKSEIQKNNKNIKINYKIVLVGDSLGVNVGSRISDLYPNSIIDAKISRQLYNSLPVFEQYKKYDSENTALVVMLGTNGFFSESDLDNIVKLYPKSRKVFINVKMPYSWEKQVNETYANYVKKHPDIKLVDWYSVASKNPDYLASDQTHLMYNGVDKMVELIIKELQN</sequence>
<keyword evidence="5 9" id="KW-1133">Transmembrane helix</keyword>
<feature type="transmembrane region" description="Helical" evidence="9">
    <location>
        <begin position="372"/>
        <end position="393"/>
    </location>
</feature>
<dbReference type="SUPFAM" id="SSF52266">
    <property type="entry name" value="SGNH hydrolase"/>
    <property type="match status" value="1"/>
</dbReference>
<dbReference type="PANTHER" id="PTHR23028">
    <property type="entry name" value="ACETYLTRANSFERASE"/>
    <property type="match status" value="1"/>
</dbReference>
<feature type="transmembrane region" description="Helical" evidence="9">
    <location>
        <begin position="261"/>
        <end position="280"/>
    </location>
</feature>
<keyword evidence="7" id="KW-0012">Acyltransferase</keyword>
<feature type="region of interest" description="Disordered" evidence="8">
    <location>
        <begin position="417"/>
        <end position="438"/>
    </location>
</feature>
<keyword evidence="3" id="KW-0808">Transferase</keyword>
<evidence type="ECO:0000259" key="10">
    <source>
        <dbReference type="Pfam" id="PF01757"/>
    </source>
</evidence>
<feature type="transmembrane region" description="Helical" evidence="9">
    <location>
        <begin position="230"/>
        <end position="249"/>
    </location>
</feature>
<dbReference type="EMBL" id="SCFR01000007">
    <property type="protein sequence ID" value="TFF66725.1"/>
    <property type="molecule type" value="Genomic_DNA"/>
</dbReference>
<keyword evidence="6 9" id="KW-0472">Membrane</keyword>
<evidence type="ECO:0000256" key="4">
    <source>
        <dbReference type="ARBA" id="ARBA00022692"/>
    </source>
</evidence>
<feature type="domain" description="Acyltransferase 3" evidence="10">
    <location>
        <begin position="7"/>
        <end position="344"/>
    </location>
</feature>
<evidence type="ECO:0000256" key="3">
    <source>
        <dbReference type="ARBA" id="ARBA00022679"/>
    </source>
</evidence>
<dbReference type="PANTHER" id="PTHR23028:SF53">
    <property type="entry name" value="ACYL_TRANSF_3 DOMAIN-CONTAINING PROTEIN"/>
    <property type="match status" value="1"/>
</dbReference>
<keyword evidence="4 9" id="KW-0812">Transmembrane</keyword>
<feature type="transmembrane region" description="Helical" evidence="9">
    <location>
        <begin position="135"/>
        <end position="153"/>
    </location>
</feature>